<evidence type="ECO:0000313" key="1">
    <source>
        <dbReference type="EMBL" id="KAK7436456.1"/>
    </source>
</evidence>
<sequence>MTLTLADLTKNKDSNRPISFTDGLAGSIHFRTHEFVTSPNCTVLPRPPFGSTRDLYRRADARYGEDDPLQWPQPYNHNYQYLTCIPSSPNTPDDPYYEDSCLWRTVSESEMQFSAQGQMHKIGMLHPWIIAPFSTSVDQLCLCATKIRDRFENNESVVQLLNEFEMTTTICMNRLSTVSSTFHDTL</sequence>
<gene>
    <name evidence="1" type="ORF">VKT23_019169</name>
</gene>
<dbReference type="EMBL" id="JBANRG010000094">
    <property type="protein sequence ID" value="KAK7436456.1"/>
    <property type="molecule type" value="Genomic_DNA"/>
</dbReference>
<proteinExistence type="predicted"/>
<reference evidence="1 2" key="1">
    <citation type="submission" date="2024-01" db="EMBL/GenBank/DDBJ databases">
        <title>A draft genome for the cacao thread blight pathogen Marasmiellus scandens.</title>
        <authorList>
            <person name="Baruah I.K."/>
            <person name="Leung J."/>
            <person name="Bukari Y."/>
            <person name="Amoako-Attah I."/>
            <person name="Meinhardt L.W."/>
            <person name="Bailey B.A."/>
            <person name="Cohen S.P."/>
        </authorList>
    </citation>
    <scope>NUCLEOTIDE SEQUENCE [LARGE SCALE GENOMIC DNA]</scope>
    <source>
        <strain evidence="1 2">GH-19</strain>
    </source>
</reference>
<name>A0ABR1IQK9_9AGAR</name>
<dbReference type="Proteomes" id="UP001498398">
    <property type="component" value="Unassembled WGS sequence"/>
</dbReference>
<keyword evidence="2" id="KW-1185">Reference proteome</keyword>
<accession>A0ABR1IQK9</accession>
<organism evidence="1 2">
    <name type="scientific">Marasmiellus scandens</name>
    <dbReference type="NCBI Taxonomy" id="2682957"/>
    <lineage>
        <taxon>Eukaryota</taxon>
        <taxon>Fungi</taxon>
        <taxon>Dikarya</taxon>
        <taxon>Basidiomycota</taxon>
        <taxon>Agaricomycotina</taxon>
        <taxon>Agaricomycetes</taxon>
        <taxon>Agaricomycetidae</taxon>
        <taxon>Agaricales</taxon>
        <taxon>Marasmiineae</taxon>
        <taxon>Omphalotaceae</taxon>
        <taxon>Marasmiellus</taxon>
    </lineage>
</organism>
<protein>
    <submittedName>
        <fullName evidence="1">Uncharacterized protein</fullName>
    </submittedName>
</protein>
<evidence type="ECO:0000313" key="2">
    <source>
        <dbReference type="Proteomes" id="UP001498398"/>
    </source>
</evidence>
<comment type="caution">
    <text evidence="1">The sequence shown here is derived from an EMBL/GenBank/DDBJ whole genome shotgun (WGS) entry which is preliminary data.</text>
</comment>